<evidence type="ECO:0000313" key="2">
    <source>
        <dbReference type="Proteomes" id="UP000626656"/>
    </source>
</evidence>
<dbReference type="Gene3D" id="3.40.50.1820">
    <property type="entry name" value="alpha/beta hydrolase"/>
    <property type="match status" value="1"/>
</dbReference>
<dbReference type="Proteomes" id="UP000626656">
    <property type="component" value="Unassembled WGS sequence"/>
</dbReference>
<keyword evidence="2" id="KW-1185">Reference proteome</keyword>
<gene>
    <name evidence="1" type="ORF">AZO1586I_2168</name>
</gene>
<proteinExistence type="predicted"/>
<protein>
    <recommendedName>
        <fullName evidence="3">Fungal lipase-like domain-containing protein</fullName>
    </recommendedName>
</protein>
<reference evidence="1 2" key="1">
    <citation type="submission" date="2020-05" db="EMBL/GenBank/DDBJ databases">
        <authorList>
            <person name="Petersen J."/>
            <person name="Sayavedra L."/>
        </authorList>
    </citation>
    <scope>NUCLEOTIDE SEQUENCE [LARGE SCALE GENOMIC DNA]</scope>
    <source>
        <strain evidence="1">B azoricus SOX ET2 1586I</strain>
    </source>
</reference>
<dbReference type="SUPFAM" id="SSF53474">
    <property type="entry name" value="alpha/beta-Hydrolases"/>
    <property type="match status" value="1"/>
</dbReference>
<dbReference type="EMBL" id="CAHJWF010000489">
    <property type="protein sequence ID" value="CAB5507893.1"/>
    <property type="molecule type" value="Genomic_DNA"/>
</dbReference>
<name>A0ABM8MAU5_9GAMM</name>
<feature type="non-terminal residue" evidence="1">
    <location>
        <position position="324"/>
    </location>
</feature>
<evidence type="ECO:0000313" key="1">
    <source>
        <dbReference type="EMBL" id="CAB5507893.1"/>
    </source>
</evidence>
<evidence type="ECO:0008006" key="3">
    <source>
        <dbReference type="Google" id="ProtNLM"/>
    </source>
</evidence>
<organism evidence="1 2">
    <name type="scientific">Bathymodiolus thermophilus thioautotrophic gill symbiont</name>
    <dbReference type="NCBI Taxonomy" id="2360"/>
    <lineage>
        <taxon>Bacteria</taxon>
        <taxon>Pseudomonadati</taxon>
        <taxon>Pseudomonadota</taxon>
        <taxon>Gammaproteobacteria</taxon>
        <taxon>sulfur-oxidizing symbionts</taxon>
    </lineage>
</organism>
<accession>A0ABM8MAU5</accession>
<sequence>MPTQDNNSSITYFESALLAEDVYKKNAKDRGVNGWRIDDQIKSNFDSGLQIQNYQNATHPNHTVIAIAGTNGLNDWDDNLSFITGGLSEQFQQALTYVAKTIDAAAQDSDGFSQNQTFSVTGHSLGGGIAQIIAYTFGLNGVALDAPGADAIIANNEYQAHIASLQTKYPNAFNNVGDTPSTGENFTNIVEKGSLVSSIGTHIGTKIEIDAVSDAKTVIGVAFMRANLPIGLAMIVDGLVDNHKIQFMISYFKNNPNLNKWQLTNKQLEKLEYELETIVRELENDNPIDTFTFDTSTQALDPWQDNDIVELNDQGKWVVNAPTI</sequence>
<comment type="caution">
    <text evidence="1">The sequence shown here is derived from an EMBL/GenBank/DDBJ whole genome shotgun (WGS) entry which is preliminary data.</text>
</comment>
<dbReference type="Pfam" id="PF26363">
    <property type="entry name" value="Phospholipase-like"/>
    <property type="match status" value="1"/>
</dbReference>
<dbReference type="InterPro" id="IPR029058">
    <property type="entry name" value="AB_hydrolase_fold"/>
</dbReference>